<dbReference type="Proteomes" id="UP000033067">
    <property type="component" value="Chromosome"/>
</dbReference>
<dbReference type="Pfam" id="PF02838">
    <property type="entry name" value="Glyco_hydro_20b"/>
    <property type="match status" value="1"/>
</dbReference>
<organism evidence="13 14">
    <name type="scientific">Pseudoxanthomonas suwonensis</name>
    <dbReference type="NCBI Taxonomy" id="314722"/>
    <lineage>
        <taxon>Bacteria</taxon>
        <taxon>Pseudomonadati</taxon>
        <taxon>Pseudomonadota</taxon>
        <taxon>Gammaproteobacteria</taxon>
        <taxon>Lysobacterales</taxon>
        <taxon>Lysobacteraceae</taxon>
        <taxon>Pseudoxanthomonas</taxon>
    </lineage>
</organism>
<evidence type="ECO:0000259" key="10">
    <source>
        <dbReference type="Pfam" id="PF00728"/>
    </source>
</evidence>
<evidence type="ECO:0000259" key="11">
    <source>
        <dbReference type="Pfam" id="PF02838"/>
    </source>
</evidence>
<dbReference type="PANTHER" id="PTHR22600:SF57">
    <property type="entry name" value="BETA-N-ACETYLHEXOSAMINIDASE"/>
    <property type="match status" value="1"/>
</dbReference>
<evidence type="ECO:0000256" key="3">
    <source>
        <dbReference type="ARBA" id="ARBA00012663"/>
    </source>
</evidence>
<dbReference type="Pfam" id="PF13290">
    <property type="entry name" value="CHB_HEX_C_1"/>
    <property type="match status" value="1"/>
</dbReference>
<dbReference type="Pfam" id="PF00728">
    <property type="entry name" value="Glyco_hydro_20"/>
    <property type="match status" value="1"/>
</dbReference>
<evidence type="ECO:0000256" key="8">
    <source>
        <dbReference type="PIRSR" id="PIRSR625705-1"/>
    </source>
</evidence>
<name>A0A0E3UMQ6_9GAMM</name>
<evidence type="ECO:0000256" key="5">
    <source>
        <dbReference type="ARBA" id="ARBA00023295"/>
    </source>
</evidence>
<keyword evidence="9" id="KW-0732">Signal</keyword>
<dbReference type="KEGG" id="psuw:WQ53_06810"/>
<dbReference type="RefSeq" id="WP_052631378.1">
    <property type="nucleotide sequence ID" value="NZ_CP011144.1"/>
</dbReference>
<dbReference type="PANTHER" id="PTHR22600">
    <property type="entry name" value="BETA-HEXOSAMINIDASE"/>
    <property type="match status" value="1"/>
</dbReference>
<dbReference type="OrthoDB" id="9763537at2"/>
<evidence type="ECO:0000256" key="1">
    <source>
        <dbReference type="ARBA" id="ARBA00001231"/>
    </source>
</evidence>
<dbReference type="GO" id="GO:0016020">
    <property type="term" value="C:membrane"/>
    <property type="evidence" value="ECO:0007669"/>
    <property type="project" value="TreeGrafter"/>
</dbReference>
<keyword evidence="14" id="KW-1185">Reference proteome</keyword>
<dbReference type="GO" id="GO:0005975">
    <property type="term" value="P:carbohydrate metabolic process"/>
    <property type="evidence" value="ECO:0007669"/>
    <property type="project" value="InterPro"/>
</dbReference>
<feature type="active site" description="Proton donor" evidence="8">
    <location>
        <position position="350"/>
    </location>
</feature>
<dbReference type="SUPFAM" id="SSF51445">
    <property type="entry name" value="(Trans)glycosidases"/>
    <property type="match status" value="1"/>
</dbReference>
<dbReference type="InterPro" id="IPR015882">
    <property type="entry name" value="HEX_bac_N"/>
</dbReference>
<feature type="domain" description="Beta-hexosaminidase bacterial type N-terminal" evidence="11">
    <location>
        <begin position="49"/>
        <end position="173"/>
    </location>
</feature>
<dbReference type="Gene3D" id="3.20.20.80">
    <property type="entry name" value="Glycosidases"/>
    <property type="match status" value="1"/>
</dbReference>
<dbReference type="Gene3D" id="2.60.120.260">
    <property type="entry name" value="Galactose-binding domain-like"/>
    <property type="match status" value="1"/>
</dbReference>
<feature type="signal peptide" evidence="9">
    <location>
        <begin position="1"/>
        <end position="23"/>
    </location>
</feature>
<dbReference type="GO" id="GO:0004563">
    <property type="term" value="F:beta-N-acetylhexosaminidase activity"/>
    <property type="evidence" value="ECO:0007669"/>
    <property type="project" value="UniProtKB-EC"/>
</dbReference>
<keyword evidence="5" id="KW-0326">Glycosidase</keyword>
<dbReference type="PROSITE" id="PS51257">
    <property type="entry name" value="PROKAR_LIPOPROTEIN"/>
    <property type="match status" value="1"/>
</dbReference>
<evidence type="ECO:0000256" key="9">
    <source>
        <dbReference type="SAM" id="SignalP"/>
    </source>
</evidence>
<dbReference type="PRINTS" id="PR00738">
    <property type="entry name" value="GLHYDRLASE20"/>
</dbReference>
<accession>A0A0E3UMQ6</accession>
<evidence type="ECO:0000256" key="4">
    <source>
        <dbReference type="ARBA" id="ARBA00022801"/>
    </source>
</evidence>
<feature type="chain" id="PRO_5002413321" description="beta-N-acetylhexosaminidase" evidence="9">
    <location>
        <begin position="24"/>
        <end position="785"/>
    </location>
</feature>
<dbReference type="InterPro" id="IPR029018">
    <property type="entry name" value="Hex-like_dom2"/>
</dbReference>
<evidence type="ECO:0000256" key="2">
    <source>
        <dbReference type="ARBA" id="ARBA00006285"/>
    </source>
</evidence>
<dbReference type="GO" id="GO:0030203">
    <property type="term" value="P:glycosaminoglycan metabolic process"/>
    <property type="evidence" value="ECO:0007669"/>
    <property type="project" value="TreeGrafter"/>
</dbReference>
<feature type="domain" description="GH29D-like beta-sandwich" evidence="12">
    <location>
        <begin position="565"/>
        <end position="616"/>
    </location>
</feature>
<comment type="similarity">
    <text evidence="2">Belongs to the glycosyl hydrolase 20 family.</text>
</comment>
<dbReference type="AlphaFoldDB" id="A0A0E3UMQ6"/>
<evidence type="ECO:0000313" key="13">
    <source>
        <dbReference type="EMBL" id="AKC86521.1"/>
    </source>
</evidence>
<gene>
    <name evidence="13" type="ORF">WQ53_06810</name>
</gene>
<keyword evidence="4" id="KW-0378">Hydrolase</keyword>
<feature type="domain" description="Glycoside hydrolase family 20 catalytic" evidence="10">
    <location>
        <begin position="176"/>
        <end position="519"/>
    </location>
</feature>
<protein>
    <recommendedName>
        <fullName evidence="3">beta-N-acetylhexosaminidase</fullName>
        <ecNumber evidence="3">3.2.1.52</ecNumber>
    </recommendedName>
    <alternativeName>
        <fullName evidence="6">Beta-N-acetylhexosaminidase</fullName>
    </alternativeName>
    <alternativeName>
        <fullName evidence="7">N-acetyl-beta-glucosaminidase</fullName>
    </alternativeName>
</protein>
<sequence length="785" mass="85124">MNRPRFIRPARLLCATGLATVLAACSGDRGADSASQATAAAQQQSAALALVPLPASVVPGEGRFALSAGTPLLAEGEAARTVAGQFAALLGKGRGVEPALAADGTDAAGAIRFAIDPARTGAESYLLEVTPQGATVSAGDAAGLFYGAMTLLQLANVDDAGAVSLPAVRIEDAPRFSWRGFMLDSARHFWSVDQVKQVIDAMALHKLNTLHWHLTDDQGWRVEIKQYPKLAEVGGCRIPAGDGGIEPATGKPRPYCGYYTQEQVRDIVAYAAQRHITIVPEINQPGHATAAIAAYPELGTTGQPLAPSSEWGVFPNLFSADESTIRFLENVIGELIPLFPGTYFHVGGDEAVKDQWEASARVQERMREVGAKTEMEMQSHIVARLEKYLAAHGKRLIGWDEILEGPLPAEATVMSWRGIEGGLKAAREGHDVVMSPSGDLYLDYLQTKSPEEPPGRPASIPMEQVYNFEPVPAVLEEDKRQHILGLQANMWTEHTRTFDRLQHNVFPRLAAVAETGWTPRERKDYADFLRRLPAQLERYRSWGVDYAQTPFQVDAVAEDDRTAGTATVTLVNPLGYEVRYTTDGSEPTAASALYASPLEVTLPARLRATAFDADGKPLAAARDYAWDAAALLTRTDEQLATCPDAGRLLLRLEDDGPADGERAIFNTTIFYPCWQWNGADLGGVAAVKVRAGRIPYYFQLAHDEPARRFEPARSAHGELDIHAGGCGGERIASVPLPAKLGPDGFVELVAELPQDLTGRHDLCVRFTGDTRPQMWVLDRATLQLR</sequence>
<dbReference type="CDD" id="cd06563">
    <property type="entry name" value="GH20_chitobiase-like"/>
    <property type="match status" value="1"/>
</dbReference>
<evidence type="ECO:0000256" key="6">
    <source>
        <dbReference type="ARBA" id="ARBA00030512"/>
    </source>
</evidence>
<dbReference type="PATRIC" id="fig|314722.6.peg.1457"/>
<evidence type="ECO:0000313" key="14">
    <source>
        <dbReference type="Proteomes" id="UP000033067"/>
    </source>
</evidence>
<dbReference type="InterPro" id="IPR025705">
    <property type="entry name" value="Beta_hexosaminidase_sua/sub"/>
</dbReference>
<reference evidence="13 14" key="1">
    <citation type="journal article" date="2015" name="Genome Announc.">
        <title>Complete Genome Sequence of Pseudoxanthomonas suwonensis Strain J1, a Cellulose-Degrading Bacterium Isolated from Leaf- and Wood-Enriched Soil.</title>
        <authorList>
            <person name="Hou L."/>
            <person name="Jiang J."/>
            <person name="Xu Z."/>
            <person name="Zhou Y."/>
            <person name="Leung F.C."/>
        </authorList>
    </citation>
    <scope>NUCLEOTIDE SEQUENCE [LARGE SCALE GENOMIC DNA]</scope>
    <source>
        <strain evidence="13 14">J1</strain>
    </source>
</reference>
<proteinExistence type="inferred from homology"/>
<dbReference type="Gene3D" id="3.30.379.10">
    <property type="entry name" value="Chitobiase/beta-hexosaminidase domain 2-like"/>
    <property type="match status" value="1"/>
</dbReference>
<evidence type="ECO:0000256" key="7">
    <source>
        <dbReference type="ARBA" id="ARBA00033000"/>
    </source>
</evidence>
<dbReference type="InterPro" id="IPR017853">
    <property type="entry name" value="GH"/>
</dbReference>
<comment type="catalytic activity">
    <reaction evidence="1">
        <text>Hydrolysis of terminal non-reducing N-acetyl-D-hexosamine residues in N-acetyl-beta-D-hexosaminides.</text>
        <dbReference type="EC" id="3.2.1.52"/>
    </reaction>
</comment>
<dbReference type="EMBL" id="CP011144">
    <property type="protein sequence ID" value="AKC86521.1"/>
    <property type="molecule type" value="Genomic_DNA"/>
</dbReference>
<dbReference type="InterPro" id="IPR015883">
    <property type="entry name" value="Glyco_hydro_20_cat"/>
</dbReference>
<dbReference type="InterPro" id="IPR059177">
    <property type="entry name" value="GH29D-like_dom"/>
</dbReference>
<dbReference type="SUPFAM" id="SSF55545">
    <property type="entry name" value="beta-N-acetylhexosaminidase-like domain"/>
    <property type="match status" value="1"/>
</dbReference>
<evidence type="ECO:0000259" key="12">
    <source>
        <dbReference type="Pfam" id="PF13290"/>
    </source>
</evidence>
<dbReference type="EC" id="3.2.1.52" evidence="3"/>